<dbReference type="STRING" id="671065.MetMK1DRAFT_00003410"/>
<gene>
    <name evidence="1" type="ORF">MetMK1DRAFT_00003410</name>
</gene>
<protein>
    <submittedName>
        <fullName evidence="1">Uncharacterized protein</fullName>
    </submittedName>
</protein>
<dbReference type="HOGENOM" id="CLU_2985748_0_0_2"/>
<reference evidence="1 2" key="1">
    <citation type="submission" date="2012-01" db="EMBL/GenBank/DDBJ databases">
        <title>Improved High-Quality Draft sequence of Metallosphaera yellowstonensis MK1.</title>
        <authorList>
            <consortium name="US DOE Joint Genome Institute"/>
            <person name="Lucas S."/>
            <person name="Han J."/>
            <person name="Cheng J.-F."/>
            <person name="Goodwin L."/>
            <person name="Pitluck S."/>
            <person name="Peters L."/>
            <person name="Teshima H."/>
            <person name="Detter J.C."/>
            <person name="Han C."/>
            <person name="Tapia R."/>
            <person name="Land M."/>
            <person name="Hauser L."/>
            <person name="Kyrpides N."/>
            <person name="Kozubal M."/>
            <person name="Macur R.E."/>
            <person name="Jay Z."/>
            <person name="Inskeep W."/>
            <person name="Woyke T."/>
        </authorList>
    </citation>
    <scope>NUCLEOTIDE SEQUENCE [LARGE SCALE GENOMIC DNA]</scope>
    <source>
        <strain evidence="1 2">MK1</strain>
    </source>
</reference>
<evidence type="ECO:0000313" key="2">
    <source>
        <dbReference type="Proteomes" id="UP000003980"/>
    </source>
</evidence>
<keyword evidence="2" id="KW-1185">Reference proteome</keyword>
<proteinExistence type="predicted"/>
<name>H2C4P7_9CREN</name>
<evidence type="ECO:0000313" key="1">
    <source>
        <dbReference type="EMBL" id="EHP69839.1"/>
    </source>
</evidence>
<dbReference type="Proteomes" id="UP000003980">
    <property type="component" value="Unassembled WGS sequence"/>
</dbReference>
<sequence>MNEMERRVLEEERTSPRYARYRFLRGFRLSLGGGGIVPPGGKIASYVKRDEDKRVYP</sequence>
<dbReference type="EMBL" id="JH597761">
    <property type="protein sequence ID" value="EHP69839.1"/>
    <property type="molecule type" value="Genomic_DNA"/>
</dbReference>
<dbReference type="AlphaFoldDB" id="H2C4P7"/>
<organism evidence="1 2">
    <name type="scientific">Metallosphaera yellowstonensis MK1</name>
    <dbReference type="NCBI Taxonomy" id="671065"/>
    <lineage>
        <taxon>Archaea</taxon>
        <taxon>Thermoproteota</taxon>
        <taxon>Thermoprotei</taxon>
        <taxon>Sulfolobales</taxon>
        <taxon>Sulfolobaceae</taxon>
        <taxon>Metallosphaera</taxon>
    </lineage>
</organism>
<accession>H2C4P7</accession>